<proteinExistence type="predicted"/>
<gene>
    <name evidence="1" type="ORF">PoB_000567700</name>
</gene>
<sequence>MNIKNYSRSDKNKFHCLIKSINGRHHQTFTNVLGTAQTYLHLKEAILKHPLCSEDGYNEKCRNAIPLESENTDAFTVTEEMMFEDGRSYKRKLWRAARYGDQRLAVLIP</sequence>
<name>A0AAV3Y8R1_9GAST</name>
<keyword evidence="2" id="KW-1185">Reference proteome</keyword>
<comment type="caution">
    <text evidence="1">The sequence shown here is derived from an EMBL/GenBank/DDBJ whole genome shotgun (WGS) entry which is preliminary data.</text>
</comment>
<accession>A0AAV3Y8R1</accession>
<dbReference type="AlphaFoldDB" id="A0AAV3Y8R1"/>
<dbReference type="Proteomes" id="UP000735302">
    <property type="component" value="Unassembled WGS sequence"/>
</dbReference>
<evidence type="ECO:0008006" key="3">
    <source>
        <dbReference type="Google" id="ProtNLM"/>
    </source>
</evidence>
<organism evidence="1 2">
    <name type="scientific">Plakobranchus ocellatus</name>
    <dbReference type="NCBI Taxonomy" id="259542"/>
    <lineage>
        <taxon>Eukaryota</taxon>
        <taxon>Metazoa</taxon>
        <taxon>Spiralia</taxon>
        <taxon>Lophotrochozoa</taxon>
        <taxon>Mollusca</taxon>
        <taxon>Gastropoda</taxon>
        <taxon>Heterobranchia</taxon>
        <taxon>Euthyneura</taxon>
        <taxon>Panpulmonata</taxon>
        <taxon>Sacoglossa</taxon>
        <taxon>Placobranchoidea</taxon>
        <taxon>Plakobranchidae</taxon>
        <taxon>Plakobranchus</taxon>
    </lineage>
</organism>
<protein>
    <recommendedName>
        <fullName evidence="3">FLYWCH-type domain-containing protein</fullName>
    </recommendedName>
</protein>
<dbReference type="EMBL" id="BLXT01000641">
    <property type="protein sequence ID" value="GFN79171.1"/>
    <property type="molecule type" value="Genomic_DNA"/>
</dbReference>
<reference evidence="1 2" key="1">
    <citation type="journal article" date="2021" name="Elife">
        <title>Chloroplast acquisition without the gene transfer in kleptoplastic sea slugs, Plakobranchus ocellatus.</title>
        <authorList>
            <person name="Maeda T."/>
            <person name="Takahashi S."/>
            <person name="Yoshida T."/>
            <person name="Shimamura S."/>
            <person name="Takaki Y."/>
            <person name="Nagai Y."/>
            <person name="Toyoda A."/>
            <person name="Suzuki Y."/>
            <person name="Arimoto A."/>
            <person name="Ishii H."/>
            <person name="Satoh N."/>
            <person name="Nishiyama T."/>
            <person name="Hasebe M."/>
            <person name="Maruyama T."/>
            <person name="Minagawa J."/>
            <person name="Obokata J."/>
            <person name="Shigenobu S."/>
        </authorList>
    </citation>
    <scope>NUCLEOTIDE SEQUENCE [LARGE SCALE GENOMIC DNA]</scope>
</reference>
<evidence type="ECO:0000313" key="1">
    <source>
        <dbReference type="EMBL" id="GFN79171.1"/>
    </source>
</evidence>
<evidence type="ECO:0000313" key="2">
    <source>
        <dbReference type="Proteomes" id="UP000735302"/>
    </source>
</evidence>